<dbReference type="Proteomes" id="UP001152519">
    <property type="component" value="Unassembled WGS sequence"/>
</dbReference>
<feature type="region of interest" description="Disordered" evidence="1">
    <location>
        <begin position="266"/>
        <end position="313"/>
    </location>
</feature>
<evidence type="ECO:0000256" key="1">
    <source>
        <dbReference type="SAM" id="MobiDB-lite"/>
    </source>
</evidence>
<comment type="caution">
    <text evidence="2">The sequence shown here is derived from an EMBL/GenBank/DDBJ whole genome shotgun (WGS) entry which is preliminary data.</text>
</comment>
<feature type="compositionally biased region" description="Basic and acidic residues" evidence="1">
    <location>
        <begin position="165"/>
        <end position="180"/>
    </location>
</feature>
<dbReference type="EMBL" id="CAJSLV010000071">
    <property type="protein sequence ID" value="CAG6396366.1"/>
    <property type="molecule type" value="Genomic_DNA"/>
</dbReference>
<feature type="compositionally biased region" description="Polar residues" evidence="1">
    <location>
        <begin position="30"/>
        <end position="40"/>
    </location>
</feature>
<feature type="compositionally biased region" description="Low complexity" evidence="1">
    <location>
        <begin position="86"/>
        <end position="99"/>
    </location>
</feature>
<dbReference type="AlphaFoldDB" id="A0A9W4DUW1"/>
<feature type="region of interest" description="Disordered" evidence="1">
    <location>
        <begin position="1"/>
        <end position="187"/>
    </location>
</feature>
<evidence type="ECO:0000313" key="3">
    <source>
        <dbReference type="Proteomes" id="UP001152519"/>
    </source>
</evidence>
<organism evidence="2 3">
    <name type="scientific">Actinacidiphila cocklensis</name>
    <dbReference type="NCBI Taxonomy" id="887465"/>
    <lineage>
        <taxon>Bacteria</taxon>
        <taxon>Bacillati</taxon>
        <taxon>Actinomycetota</taxon>
        <taxon>Actinomycetes</taxon>
        <taxon>Kitasatosporales</taxon>
        <taxon>Streptomycetaceae</taxon>
        <taxon>Actinacidiphila</taxon>
    </lineage>
</organism>
<feature type="compositionally biased region" description="Basic residues" evidence="1">
    <location>
        <begin position="1"/>
        <end position="17"/>
    </location>
</feature>
<feature type="compositionally biased region" description="Low complexity" evidence="1">
    <location>
        <begin position="272"/>
        <end position="283"/>
    </location>
</feature>
<sequence length="313" mass="32849">MTRPARHRSLARGRARASRGPAGRAATASQPSMMSASAFTSLPFRPSHGPAPPARPIRRRGTPEGAGRSRAGGRTGGVSRPRRRSGPSPGRPRAGVSSPACRLWSAGRRTRGRPGPADQVSPPAAAGRGSRAPPGTRSPSHPAPSVVTVRGVRRTAEQPCQGSEGQRDNGRHGPADRFENVRNGSQHVGSLVPEKVFGRSVLGRPPTPFAYPACAGPWVLLPSTGEAPGLFHELCAGHPQWRPPESGDGPSGREGRHRHVRRKVQVCAPPYGTASGTSGWSTSPIHASRRTPTPSSASRRPGCAAPTCTCTRY</sequence>
<name>A0A9W4DUW1_9ACTN</name>
<reference evidence="2" key="1">
    <citation type="submission" date="2021-05" db="EMBL/GenBank/DDBJ databases">
        <authorList>
            <person name="Arsene-Ploetze F."/>
        </authorList>
    </citation>
    <scope>NUCLEOTIDE SEQUENCE</scope>
    <source>
        <strain evidence="2">DSM 42138</strain>
    </source>
</reference>
<feature type="compositionally biased region" description="Low complexity" evidence="1">
    <location>
        <begin position="113"/>
        <end position="140"/>
    </location>
</feature>
<feature type="compositionally biased region" description="Low complexity" evidence="1">
    <location>
        <begin position="290"/>
        <end position="301"/>
    </location>
</feature>
<keyword evidence="3" id="KW-1185">Reference proteome</keyword>
<evidence type="ECO:0000313" key="2">
    <source>
        <dbReference type="EMBL" id="CAG6396366.1"/>
    </source>
</evidence>
<feature type="compositionally biased region" description="Low complexity" evidence="1">
    <location>
        <begin position="18"/>
        <end position="29"/>
    </location>
</feature>
<proteinExistence type="predicted"/>
<gene>
    <name evidence="2" type="ORF">SCOCK_400023</name>
</gene>
<accession>A0A9W4DUW1</accession>
<protein>
    <submittedName>
        <fullName evidence="2">Uncharacterized protein</fullName>
    </submittedName>
</protein>